<evidence type="ECO:0000313" key="2">
    <source>
        <dbReference type="EnsemblMetazoa" id="AAEL001688-PB"/>
    </source>
</evidence>
<dbReference type="InterPro" id="IPR013761">
    <property type="entry name" value="SAM/pointed_sf"/>
</dbReference>
<dbReference type="EnsemblMetazoa" id="AAEL001688-RB">
    <property type="protein sequence ID" value="AAEL001688-PB"/>
    <property type="gene ID" value="AAEL001688"/>
</dbReference>
<organism evidence="2 3">
    <name type="scientific">Aedes aegypti</name>
    <name type="common">Yellowfever mosquito</name>
    <name type="synonym">Culex aegypti</name>
    <dbReference type="NCBI Taxonomy" id="7159"/>
    <lineage>
        <taxon>Eukaryota</taxon>
        <taxon>Metazoa</taxon>
        <taxon>Ecdysozoa</taxon>
        <taxon>Arthropoda</taxon>
        <taxon>Hexapoda</taxon>
        <taxon>Insecta</taxon>
        <taxon>Pterygota</taxon>
        <taxon>Neoptera</taxon>
        <taxon>Endopterygota</taxon>
        <taxon>Diptera</taxon>
        <taxon>Nematocera</taxon>
        <taxon>Culicoidea</taxon>
        <taxon>Culicidae</taxon>
        <taxon>Culicinae</taxon>
        <taxon>Aedini</taxon>
        <taxon>Aedes</taxon>
        <taxon>Stegomyia</taxon>
    </lineage>
</organism>
<name>A0A6I8T5Q5_AEDAE</name>
<keyword evidence="3" id="KW-1185">Reference proteome</keyword>
<feature type="compositionally biased region" description="Low complexity" evidence="1">
    <location>
        <begin position="136"/>
        <end position="145"/>
    </location>
</feature>
<dbReference type="AlphaFoldDB" id="A0A6I8T5Q5"/>
<dbReference type="OrthoDB" id="7763534at2759"/>
<feature type="compositionally biased region" description="Low complexity" evidence="1">
    <location>
        <begin position="70"/>
        <end position="85"/>
    </location>
</feature>
<feature type="region of interest" description="Disordered" evidence="1">
    <location>
        <begin position="66"/>
        <end position="108"/>
    </location>
</feature>
<dbReference type="InParanoid" id="A0A6I8T5Q5"/>
<feature type="region of interest" description="Disordered" evidence="1">
    <location>
        <begin position="297"/>
        <end position="326"/>
    </location>
</feature>
<dbReference type="Pfam" id="PF16064">
    <property type="entry name" value="DUF4806"/>
    <property type="match status" value="1"/>
</dbReference>
<dbReference type="Proteomes" id="UP000008820">
    <property type="component" value="Chromosome 2"/>
</dbReference>
<gene>
    <name evidence="2" type="primary">5571835</name>
</gene>
<feature type="compositionally biased region" description="Polar residues" evidence="1">
    <location>
        <begin position="86"/>
        <end position="108"/>
    </location>
</feature>
<feature type="compositionally biased region" description="Basic and acidic residues" evidence="1">
    <location>
        <begin position="297"/>
        <end position="307"/>
    </location>
</feature>
<evidence type="ECO:0000313" key="3">
    <source>
        <dbReference type="Proteomes" id="UP000008820"/>
    </source>
</evidence>
<dbReference type="Gene3D" id="1.10.150.50">
    <property type="entry name" value="Transcription Factor, Ets-1"/>
    <property type="match status" value="1"/>
</dbReference>
<protein>
    <submittedName>
        <fullName evidence="2">Uncharacterized protein</fullName>
    </submittedName>
</protein>
<feature type="compositionally biased region" description="Polar residues" evidence="1">
    <location>
        <begin position="309"/>
        <end position="320"/>
    </location>
</feature>
<accession>A0A6I8T5Q5</accession>
<feature type="region of interest" description="Disordered" evidence="1">
    <location>
        <begin position="123"/>
        <end position="151"/>
    </location>
</feature>
<dbReference type="InterPro" id="IPR032071">
    <property type="entry name" value="DUF4806"/>
</dbReference>
<sequence>MDEFVESILRKWNLMDLVDRFRDEEVNEEAFLFLTPEIIKELIPKLGRRAIFTARFNEFKQTLQGNEVQAGSSARSSASPTPAESNALQPTVRYSPSVTEEAARTSSADNAKQFEKYFLEQLSPHPSVPSGSDPIATTTEPSTSEAEYDPSAKRIKLESLEVEDYGDPILLEDSSQDSESLMVESNYSMNIKMKDPQVPGVEKLRLLLQQSPFARYLLGLSELDKFNRIDLTNVVVHYIYFNRQNDRSRSDTFNYWADAIVALFPNEVKDNYYSAKEGYTGRLQARYSYMMRVRKNETSRQANHPEEGPSQSSSNPNEDSYPSEKGPSFLHPAELQIVEELRRIVSSCFVMRDTLHSKTLTPNQRNILTANIVNYLMDKNGGPIPLQELELYAKAIEQIFPNENASIYFRRKGECARVNGKLFDRYGYMKRKRSLAQGKSYNDFLDSNTPIGKLWEIKTVDEARALWNETYKARKEVSKKVVPAKLFEQFPFLAQPDGYTLFLDDFDQDHPHAIDTFKRHWPEFATSIYRYIEENNFLKGVNEFETEGSSKPADNYTIVEIIEGAEANLYTLPSKWVHKNGWNRDGPDVLRKSAGGTDLCYWPSNAAGYRLLERAKEDPSISVVRDCSNACRCKIMKANLRTFEEAYLEQQMMEMNNALEKHDLHRELQNGSDVPDKLKIPDRKDMKEPDVLQAVNLVSRTANASVQISLASTALQSTVDALQAKVNRISGEFEAFRALVRAEFATLHQARAPSAPEHQVPNHTPAVSTPMPPVPVAAAPIITNIQTSPIPVVPVHPVNRTIAQGNQPADPPLVPVKNLEDLEALQERARDERFVESVVHSLGIVHGQGRSVGNGWTVSLQTVDYFFDRRFLLRCSWTGSGRNKEKAGERISKIAFHKYDKVINLFYRVIVYSDPLFTYNDCMKFLHRCIRNAKARAADVKGMRLSVARNRKKRSDRIGNFSQMLPMDTSHLEQPEEYYYQVEPLVKDEYVDENVNQYDVL</sequence>
<reference evidence="2 3" key="1">
    <citation type="submission" date="2017-06" db="EMBL/GenBank/DDBJ databases">
        <title>Aedes aegypti genome working group (AGWG) sequencing and assembly.</title>
        <authorList>
            <consortium name="Aedes aegypti Genome Working Group (AGWG)"/>
            <person name="Matthews B.J."/>
        </authorList>
    </citation>
    <scope>NUCLEOTIDE SEQUENCE [LARGE SCALE GENOMIC DNA]</scope>
    <source>
        <strain evidence="2 3">LVP_AGWG</strain>
    </source>
</reference>
<proteinExistence type="predicted"/>
<evidence type="ECO:0000256" key="1">
    <source>
        <dbReference type="SAM" id="MobiDB-lite"/>
    </source>
</evidence>
<reference evidence="2" key="2">
    <citation type="submission" date="2020-05" db="UniProtKB">
        <authorList>
            <consortium name="EnsemblMetazoa"/>
        </authorList>
    </citation>
    <scope>IDENTIFICATION</scope>
    <source>
        <strain evidence="2">LVP_AGWG</strain>
    </source>
</reference>